<protein>
    <submittedName>
        <fullName evidence="4">Signal recognition particle</fullName>
    </submittedName>
</protein>
<dbReference type="AlphaFoldDB" id="A0A218P1Y5"/>
<dbReference type="GO" id="GO:0006614">
    <property type="term" value="P:SRP-dependent cotranslational protein targeting to membrane"/>
    <property type="evidence" value="ECO:0007669"/>
    <property type="project" value="InterPro"/>
</dbReference>
<evidence type="ECO:0000313" key="4">
    <source>
        <dbReference type="EMBL" id="ASI98941.1"/>
    </source>
</evidence>
<dbReference type="GO" id="GO:0008312">
    <property type="term" value="F:7S RNA binding"/>
    <property type="evidence" value="ECO:0007669"/>
    <property type="project" value="InterPro"/>
</dbReference>
<dbReference type="NCBIfam" id="NF002993">
    <property type="entry name" value="PRK03745.1"/>
    <property type="match status" value="1"/>
</dbReference>
<dbReference type="GeneID" id="33324066"/>
<dbReference type="RefSeq" id="WP_088862893.1">
    <property type="nucleotide sequence ID" value="NZ_CP014854.1"/>
</dbReference>
<evidence type="ECO:0000256" key="1">
    <source>
        <dbReference type="ARBA" id="ARBA00022490"/>
    </source>
</evidence>
<sequence>MKRFVVWPSELDSRLSRRYGRMVGKEFAVEAPEVQEIADAAKALGMKVIEIDGSKLNPRLAGIDEEYRLRGMLRLESKHPKGKSLRMLGQKVREIRKIQVKAGSKKRKSRKKKR</sequence>
<evidence type="ECO:0000313" key="5">
    <source>
        <dbReference type="Proteomes" id="UP000197156"/>
    </source>
</evidence>
<name>A0A218P1Y5_THECE</name>
<gene>
    <name evidence="4" type="ORF">A3L02_04875</name>
</gene>
<dbReference type="KEGG" id="tce:A3L02_04875"/>
<dbReference type="Proteomes" id="UP000197156">
    <property type="component" value="Chromosome"/>
</dbReference>
<dbReference type="Pfam" id="PF01922">
    <property type="entry name" value="SRP19"/>
    <property type="match status" value="1"/>
</dbReference>
<accession>A0A218P1Y5</accession>
<dbReference type="GO" id="GO:0048500">
    <property type="term" value="C:signal recognition particle"/>
    <property type="evidence" value="ECO:0007669"/>
    <property type="project" value="InterPro"/>
</dbReference>
<proteinExistence type="predicted"/>
<dbReference type="SUPFAM" id="SSF69695">
    <property type="entry name" value="SRP19"/>
    <property type="match status" value="1"/>
</dbReference>
<keyword evidence="1" id="KW-0963">Cytoplasm</keyword>
<dbReference type="OrthoDB" id="56356at2157"/>
<evidence type="ECO:0000256" key="3">
    <source>
        <dbReference type="ARBA" id="ARBA00023274"/>
    </source>
</evidence>
<reference evidence="4 5" key="1">
    <citation type="submission" date="2016-03" db="EMBL/GenBank/DDBJ databases">
        <title>Complete genome sequence of Thermococcus celer.</title>
        <authorList>
            <person name="Oger P.M."/>
        </authorList>
    </citation>
    <scope>NUCLEOTIDE SEQUENCE [LARGE SCALE GENOMIC DNA]</scope>
    <source>
        <strain evidence="4 5">Vu 13</strain>
    </source>
</reference>
<organism evidence="4 5">
    <name type="scientific">Thermococcus celer Vu 13 = JCM 8558</name>
    <dbReference type="NCBI Taxonomy" id="1293037"/>
    <lineage>
        <taxon>Archaea</taxon>
        <taxon>Methanobacteriati</taxon>
        <taxon>Methanobacteriota</taxon>
        <taxon>Thermococci</taxon>
        <taxon>Thermococcales</taxon>
        <taxon>Thermococcaceae</taxon>
        <taxon>Thermococcus</taxon>
    </lineage>
</organism>
<dbReference type="InterPro" id="IPR002778">
    <property type="entry name" value="Signal_recog_particle_SRP19"/>
</dbReference>
<dbReference type="EMBL" id="CP014854">
    <property type="protein sequence ID" value="ASI98941.1"/>
    <property type="molecule type" value="Genomic_DNA"/>
</dbReference>
<dbReference type="InterPro" id="IPR036521">
    <property type="entry name" value="SRP19-like_sf"/>
</dbReference>
<evidence type="ECO:0000256" key="2">
    <source>
        <dbReference type="ARBA" id="ARBA00023135"/>
    </source>
</evidence>
<keyword evidence="2" id="KW-0733">Signal recognition particle</keyword>
<dbReference type="Gene3D" id="3.30.56.30">
    <property type="entry name" value="Signal recognition particle, SRP19-like subunit"/>
    <property type="match status" value="1"/>
</dbReference>
<keyword evidence="5" id="KW-1185">Reference proteome</keyword>
<keyword evidence="3" id="KW-0687">Ribonucleoprotein</keyword>